<protein>
    <recommendedName>
        <fullName evidence="1">PurE domain-containing protein</fullName>
    </recommendedName>
</protein>
<evidence type="ECO:0000313" key="2">
    <source>
        <dbReference type="EMBL" id="SFL38366.1"/>
    </source>
</evidence>
<dbReference type="GO" id="GO:0006189">
    <property type="term" value="P:'de novo' IMP biosynthetic process"/>
    <property type="evidence" value="ECO:0007669"/>
    <property type="project" value="InterPro"/>
</dbReference>
<dbReference type="GO" id="GO:0016787">
    <property type="term" value="F:hydrolase activity"/>
    <property type="evidence" value="ECO:0007669"/>
    <property type="project" value="InterPro"/>
</dbReference>
<dbReference type="AlphaFoldDB" id="A0A1I4HA95"/>
<dbReference type="NCBIfam" id="NF033503">
    <property type="entry name" value="LarB"/>
    <property type="match status" value="1"/>
</dbReference>
<gene>
    <name evidence="2" type="ORF">SAMN04490355_100326</name>
</gene>
<dbReference type="Proteomes" id="UP000199520">
    <property type="component" value="Unassembled WGS sequence"/>
</dbReference>
<dbReference type="InterPro" id="IPR039476">
    <property type="entry name" value="P2CMN_synthase_LarB"/>
</dbReference>
<dbReference type="STRING" id="1123291.SAMN04490355_100326"/>
<dbReference type="Pfam" id="PF00731">
    <property type="entry name" value="AIRC"/>
    <property type="match status" value="1"/>
</dbReference>
<accession>A0A1I4HA95</accession>
<name>A0A1I4HA95_9FIRM</name>
<dbReference type="InterPro" id="IPR000031">
    <property type="entry name" value="PurE_dom"/>
</dbReference>
<reference evidence="3" key="1">
    <citation type="submission" date="2016-10" db="EMBL/GenBank/DDBJ databases">
        <authorList>
            <person name="Varghese N."/>
            <person name="Submissions S."/>
        </authorList>
    </citation>
    <scope>NUCLEOTIDE SEQUENCE [LARGE SCALE GENOMIC DNA]</scope>
    <source>
        <strain evidence="3">DSM 13327</strain>
    </source>
</reference>
<evidence type="ECO:0000313" key="3">
    <source>
        <dbReference type="Proteomes" id="UP000199520"/>
    </source>
</evidence>
<sequence>MDINNLRNVLEDLQASRLSLDEAVNKLKILPYEDLEFVKIDHHRMIRQGFPEVIFCQGKTAEQVATIMKSLSTHNQSILATRATEAMYTVVKAVLPEAQFYEVPKIIYVKRDTIEPDSKRFVLVLSAGTSDIPVAEEAAVTAEIMGNKVERIYDVGVAGIHRLFAHQDIIQNANVIIVAAGMEGALASVVGGMVSKPVIALPTSIGYGASFNGLAALLSMLNSCAAGISVVNIDNGFGAGRLASIINQMR</sequence>
<keyword evidence="3" id="KW-1185">Reference proteome</keyword>
<feature type="domain" description="PurE" evidence="1">
    <location>
        <begin position="120"/>
        <end position="250"/>
    </location>
</feature>
<organism evidence="2 3">
    <name type="scientific">Pelosinus propionicus DSM 13327</name>
    <dbReference type="NCBI Taxonomy" id="1123291"/>
    <lineage>
        <taxon>Bacteria</taxon>
        <taxon>Bacillati</taxon>
        <taxon>Bacillota</taxon>
        <taxon>Negativicutes</taxon>
        <taxon>Selenomonadales</taxon>
        <taxon>Sporomusaceae</taxon>
        <taxon>Pelosinus</taxon>
    </lineage>
</organism>
<dbReference type="SUPFAM" id="SSF52255">
    <property type="entry name" value="N5-CAIR mutase (phosphoribosylaminoimidazole carboxylase, PurE)"/>
    <property type="match status" value="1"/>
</dbReference>
<dbReference type="RefSeq" id="WP_090932426.1">
    <property type="nucleotide sequence ID" value="NZ_FOTS01000003.1"/>
</dbReference>
<dbReference type="Gene3D" id="3.40.50.1970">
    <property type="match status" value="1"/>
</dbReference>
<proteinExistence type="predicted"/>
<dbReference type="PANTHER" id="PTHR43064">
    <property type="entry name" value="PHOSPHORIBOSYLAMINOIMIDAZOLE CARBOXYLASE-RELATED"/>
    <property type="match status" value="1"/>
</dbReference>
<dbReference type="EMBL" id="FOTS01000003">
    <property type="protein sequence ID" value="SFL38366.1"/>
    <property type="molecule type" value="Genomic_DNA"/>
</dbReference>
<dbReference type="OrthoDB" id="9782511at2"/>
<dbReference type="PANTHER" id="PTHR43064:SF1">
    <property type="entry name" value="SLL1489 PROTEIN"/>
    <property type="match status" value="1"/>
</dbReference>
<dbReference type="SMART" id="SM01001">
    <property type="entry name" value="AIRC"/>
    <property type="match status" value="1"/>
</dbReference>
<evidence type="ECO:0000259" key="1">
    <source>
        <dbReference type="SMART" id="SM01001"/>
    </source>
</evidence>